<name>A0AA39KKQ3_9HYME</name>
<feature type="transmembrane region" description="Helical" evidence="2">
    <location>
        <begin position="118"/>
        <end position="141"/>
    </location>
</feature>
<accession>A0AA39KKQ3</accession>
<gene>
    <name evidence="4" type="ORF">PV328_003635</name>
</gene>
<dbReference type="PROSITE" id="PS50850">
    <property type="entry name" value="MFS"/>
    <property type="match status" value="1"/>
</dbReference>
<feature type="transmembrane region" description="Helical" evidence="2">
    <location>
        <begin position="153"/>
        <end position="178"/>
    </location>
</feature>
<dbReference type="PANTHER" id="PTHR11360">
    <property type="entry name" value="MONOCARBOXYLATE TRANSPORTER"/>
    <property type="match status" value="1"/>
</dbReference>
<proteinExistence type="predicted"/>
<sequence length="481" mass="53165">MNNNIEDVVKNSEEKKTKSLDGGWGWFACLGSSLITLSLRSFDPSFGLIFNDLLIDLKVDSTQTSSVLSVLDACANFSGIFVGPLLNKFSYRSVAIFGSLLSCTGLMLTAFANSISHILITYSILTGIGTGLAVASAFVALNTYFDKKRGQAVSFSSAGTTLAMMIVPQAAHFLLGLYGFRGTMLLFGAWSLHAVVGGCLLRPLKIDKIKSEKFEIKSDGKINGEINHGEADSLLLSENNIKQSFTIEKDEMKNESITKKNCCELFKTITQLFEVDLLKNHSYLNVIFGLSLFNVAESNFKLMTPFFLRNSIGLTEGEVAFCLSLTAFTDILARIVLPIIYDKLGFKKRRLFWINALFVAVGRSILAESTKGVWLFVILIINGFIRGAAIQNLLLSVSETCSLKDLPNAFGLYMVSKGFFSLGLSPLVGYVRDYSESYRICLHSMNILILILFINWGVEFIFTAIKKRNKLNDRSASYTIE</sequence>
<keyword evidence="2" id="KW-0812">Transmembrane</keyword>
<evidence type="ECO:0000313" key="4">
    <source>
        <dbReference type="EMBL" id="KAK0165083.1"/>
    </source>
</evidence>
<dbReference type="Proteomes" id="UP001168990">
    <property type="component" value="Unassembled WGS sequence"/>
</dbReference>
<evidence type="ECO:0000259" key="3">
    <source>
        <dbReference type="PROSITE" id="PS50850"/>
    </source>
</evidence>
<feature type="domain" description="Major facilitator superfamily (MFS) profile" evidence="3">
    <location>
        <begin position="24"/>
        <end position="469"/>
    </location>
</feature>
<dbReference type="CDD" id="cd17352">
    <property type="entry name" value="MFS_MCT_SLC16"/>
    <property type="match status" value="1"/>
</dbReference>
<comment type="caution">
    <text evidence="4">The sequence shown here is derived from an EMBL/GenBank/DDBJ whole genome shotgun (WGS) entry which is preliminary data.</text>
</comment>
<feature type="transmembrane region" description="Helical" evidence="2">
    <location>
        <begin position="351"/>
        <end position="367"/>
    </location>
</feature>
<reference evidence="4" key="2">
    <citation type="submission" date="2023-03" db="EMBL/GenBank/DDBJ databases">
        <authorList>
            <person name="Inwood S.N."/>
            <person name="Skelly J.G."/>
            <person name="Guhlin J."/>
            <person name="Harrop T.W.R."/>
            <person name="Goldson S.G."/>
            <person name="Dearden P.K."/>
        </authorList>
    </citation>
    <scope>NUCLEOTIDE SEQUENCE</scope>
    <source>
        <strain evidence="4">Irish</strain>
        <tissue evidence="4">Whole body</tissue>
    </source>
</reference>
<dbReference type="Pfam" id="PF07690">
    <property type="entry name" value="MFS_1"/>
    <property type="match status" value="1"/>
</dbReference>
<dbReference type="InterPro" id="IPR011701">
    <property type="entry name" value="MFS"/>
</dbReference>
<dbReference type="GO" id="GO:0016020">
    <property type="term" value="C:membrane"/>
    <property type="evidence" value="ECO:0007669"/>
    <property type="project" value="UniProtKB-SubCell"/>
</dbReference>
<evidence type="ECO:0000313" key="5">
    <source>
        <dbReference type="Proteomes" id="UP001168990"/>
    </source>
</evidence>
<organism evidence="4 5">
    <name type="scientific">Microctonus aethiopoides</name>
    <dbReference type="NCBI Taxonomy" id="144406"/>
    <lineage>
        <taxon>Eukaryota</taxon>
        <taxon>Metazoa</taxon>
        <taxon>Ecdysozoa</taxon>
        <taxon>Arthropoda</taxon>
        <taxon>Hexapoda</taxon>
        <taxon>Insecta</taxon>
        <taxon>Pterygota</taxon>
        <taxon>Neoptera</taxon>
        <taxon>Endopterygota</taxon>
        <taxon>Hymenoptera</taxon>
        <taxon>Apocrita</taxon>
        <taxon>Ichneumonoidea</taxon>
        <taxon>Braconidae</taxon>
        <taxon>Euphorinae</taxon>
        <taxon>Microctonus</taxon>
    </lineage>
</organism>
<reference evidence="4" key="1">
    <citation type="journal article" date="2023" name="bioRxiv">
        <title>Scaffold-level genome assemblies of two parasitoid biocontrol wasps reveal the parthenogenesis mechanism and an associated novel virus.</title>
        <authorList>
            <person name="Inwood S."/>
            <person name="Skelly J."/>
            <person name="Guhlin J."/>
            <person name="Harrop T."/>
            <person name="Goldson S."/>
            <person name="Dearden P."/>
        </authorList>
    </citation>
    <scope>NUCLEOTIDE SEQUENCE</scope>
    <source>
        <strain evidence="4">Irish</strain>
        <tissue evidence="4">Whole body</tissue>
    </source>
</reference>
<dbReference type="GO" id="GO:0008028">
    <property type="term" value="F:monocarboxylic acid transmembrane transporter activity"/>
    <property type="evidence" value="ECO:0007669"/>
    <property type="project" value="TreeGrafter"/>
</dbReference>
<feature type="transmembrane region" description="Helical" evidence="2">
    <location>
        <begin position="184"/>
        <end position="204"/>
    </location>
</feature>
<dbReference type="SUPFAM" id="SSF103473">
    <property type="entry name" value="MFS general substrate transporter"/>
    <property type="match status" value="1"/>
</dbReference>
<dbReference type="AlphaFoldDB" id="A0AA39KKQ3"/>
<dbReference type="Gene3D" id="1.20.1250.20">
    <property type="entry name" value="MFS general substrate transporter like domains"/>
    <property type="match status" value="1"/>
</dbReference>
<feature type="transmembrane region" description="Helical" evidence="2">
    <location>
        <begin position="62"/>
        <end position="82"/>
    </location>
</feature>
<keyword evidence="2" id="KW-1133">Transmembrane helix</keyword>
<dbReference type="InterPro" id="IPR020846">
    <property type="entry name" value="MFS_dom"/>
</dbReference>
<feature type="transmembrane region" description="Helical" evidence="2">
    <location>
        <begin position="373"/>
        <end position="397"/>
    </location>
</feature>
<keyword evidence="5" id="KW-1185">Reference proteome</keyword>
<dbReference type="InterPro" id="IPR050327">
    <property type="entry name" value="Proton-linked_MCT"/>
</dbReference>
<dbReference type="EMBL" id="JAQQBS010001422">
    <property type="protein sequence ID" value="KAK0165083.1"/>
    <property type="molecule type" value="Genomic_DNA"/>
</dbReference>
<dbReference type="PANTHER" id="PTHR11360:SF163">
    <property type="entry name" value="MONOCARBOXYLATE TRANSPORTER 9-LIKE PROTEIN"/>
    <property type="match status" value="1"/>
</dbReference>
<keyword evidence="2" id="KW-0472">Membrane</keyword>
<feature type="transmembrane region" description="Helical" evidence="2">
    <location>
        <begin position="409"/>
        <end position="431"/>
    </location>
</feature>
<feature type="transmembrane region" description="Helical" evidence="2">
    <location>
        <begin position="443"/>
        <end position="465"/>
    </location>
</feature>
<feature type="transmembrane region" description="Helical" evidence="2">
    <location>
        <begin position="24"/>
        <end position="42"/>
    </location>
</feature>
<comment type="subcellular location">
    <subcellularLocation>
        <location evidence="1">Membrane</location>
        <topology evidence="1">Multi-pass membrane protein</topology>
    </subcellularLocation>
</comment>
<evidence type="ECO:0000256" key="2">
    <source>
        <dbReference type="SAM" id="Phobius"/>
    </source>
</evidence>
<evidence type="ECO:0000256" key="1">
    <source>
        <dbReference type="ARBA" id="ARBA00004141"/>
    </source>
</evidence>
<dbReference type="InterPro" id="IPR036259">
    <property type="entry name" value="MFS_trans_sf"/>
</dbReference>
<feature type="transmembrane region" description="Helical" evidence="2">
    <location>
        <begin position="94"/>
        <end position="112"/>
    </location>
</feature>
<protein>
    <recommendedName>
        <fullName evidence="3">Major facilitator superfamily (MFS) profile domain-containing protein</fullName>
    </recommendedName>
</protein>